<name>A0A3R6H1T8_9FIRM</name>
<organism evidence="1 2">
    <name type="scientific">Roseburia inulinivorans</name>
    <dbReference type="NCBI Taxonomy" id="360807"/>
    <lineage>
        <taxon>Bacteria</taxon>
        <taxon>Bacillati</taxon>
        <taxon>Bacillota</taxon>
        <taxon>Clostridia</taxon>
        <taxon>Lachnospirales</taxon>
        <taxon>Lachnospiraceae</taxon>
        <taxon>Roseburia</taxon>
    </lineage>
</organism>
<reference evidence="1 2" key="1">
    <citation type="submission" date="2018-08" db="EMBL/GenBank/DDBJ databases">
        <title>A genome reference for cultivated species of the human gut microbiota.</title>
        <authorList>
            <person name="Zou Y."/>
            <person name="Xue W."/>
            <person name="Luo G."/>
        </authorList>
    </citation>
    <scope>NUCLEOTIDE SEQUENCE [LARGE SCALE GENOMIC DNA]</scope>
    <source>
        <strain evidence="1 2">AM23-23AC</strain>
    </source>
</reference>
<evidence type="ECO:0000313" key="1">
    <source>
        <dbReference type="EMBL" id="RHF84189.1"/>
    </source>
</evidence>
<dbReference type="AlphaFoldDB" id="A0A3R6H1T8"/>
<gene>
    <name evidence="1" type="ORF">DW654_08495</name>
</gene>
<comment type="caution">
    <text evidence="1">The sequence shown here is derived from an EMBL/GenBank/DDBJ whole genome shotgun (WGS) entry which is preliminary data.</text>
</comment>
<evidence type="ECO:0000313" key="2">
    <source>
        <dbReference type="Proteomes" id="UP000283701"/>
    </source>
</evidence>
<dbReference type="EMBL" id="QRHP01000008">
    <property type="protein sequence ID" value="RHF84189.1"/>
    <property type="molecule type" value="Genomic_DNA"/>
</dbReference>
<proteinExistence type="predicted"/>
<dbReference type="Proteomes" id="UP000283701">
    <property type="component" value="Unassembled WGS sequence"/>
</dbReference>
<protein>
    <submittedName>
        <fullName evidence="1">Uncharacterized protein</fullName>
    </submittedName>
</protein>
<accession>A0A3R6H1T8</accession>
<sequence>MRTGKKYYLNSNEVTIGKRQYGIEIADNPVVSKHHAMQSGGAIVLIVFFYCRRSRWHISIHFRLSGIQFDQYRWKEIEMVK</sequence>